<evidence type="ECO:0000256" key="1">
    <source>
        <dbReference type="SAM" id="MobiDB-lite"/>
    </source>
</evidence>
<gene>
    <name evidence="2" type="primary">Acey_s0031.g2263</name>
    <name evidence="2" type="ORF">Y032_0031g2263</name>
</gene>
<evidence type="ECO:0000313" key="3">
    <source>
        <dbReference type="Proteomes" id="UP000024635"/>
    </source>
</evidence>
<dbReference type="Proteomes" id="UP000024635">
    <property type="component" value="Unassembled WGS sequence"/>
</dbReference>
<feature type="compositionally biased region" description="Polar residues" evidence="1">
    <location>
        <begin position="77"/>
        <end position="90"/>
    </location>
</feature>
<dbReference type="EMBL" id="JARK01001367">
    <property type="protein sequence ID" value="EYC17077.1"/>
    <property type="molecule type" value="Genomic_DNA"/>
</dbReference>
<reference evidence="3" key="1">
    <citation type="journal article" date="2015" name="Nat. Genet.">
        <title>The genome and transcriptome of the zoonotic hookworm Ancylostoma ceylanicum identify infection-specific gene families.</title>
        <authorList>
            <person name="Schwarz E.M."/>
            <person name="Hu Y."/>
            <person name="Antoshechkin I."/>
            <person name="Miller M.M."/>
            <person name="Sternberg P.W."/>
            <person name="Aroian R.V."/>
        </authorList>
    </citation>
    <scope>NUCLEOTIDE SEQUENCE</scope>
    <source>
        <strain evidence="3">HY135</strain>
    </source>
</reference>
<evidence type="ECO:0000313" key="2">
    <source>
        <dbReference type="EMBL" id="EYC17077.1"/>
    </source>
</evidence>
<keyword evidence="3" id="KW-1185">Reference proteome</keyword>
<feature type="region of interest" description="Disordered" evidence="1">
    <location>
        <begin position="77"/>
        <end position="105"/>
    </location>
</feature>
<comment type="caution">
    <text evidence="2">The sequence shown here is derived from an EMBL/GenBank/DDBJ whole genome shotgun (WGS) entry which is preliminary data.</text>
</comment>
<sequence>MPPTIEYQWNTSGLDASLRLPKINAQTLSCGWVTFSGVNMLPWVISTMQVILNLARCIEVGAAEPRSSAISSYIEQPSKSCGLSQTNEQATLEGLEEQARQETQE</sequence>
<accession>A0A016UQI7</accession>
<organism evidence="2 3">
    <name type="scientific">Ancylostoma ceylanicum</name>
    <dbReference type="NCBI Taxonomy" id="53326"/>
    <lineage>
        <taxon>Eukaryota</taxon>
        <taxon>Metazoa</taxon>
        <taxon>Ecdysozoa</taxon>
        <taxon>Nematoda</taxon>
        <taxon>Chromadorea</taxon>
        <taxon>Rhabditida</taxon>
        <taxon>Rhabditina</taxon>
        <taxon>Rhabditomorpha</taxon>
        <taxon>Strongyloidea</taxon>
        <taxon>Ancylostomatidae</taxon>
        <taxon>Ancylostomatinae</taxon>
        <taxon>Ancylostoma</taxon>
    </lineage>
</organism>
<name>A0A016UQI7_9BILA</name>
<dbReference type="AlphaFoldDB" id="A0A016UQI7"/>
<proteinExistence type="predicted"/>
<protein>
    <submittedName>
        <fullName evidence="2">Uncharacterized protein</fullName>
    </submittedName>
</protein>